<evidence type="ECO:0000256" key="5">
    <source>
        <dbReference type="ARBA" id="ARBA00022763"/>
    </source>
</evidence>
<dbReference type="SUPFAM" id="SSF52540">
    <property type="entry name" value="P-loop containing nucleoside triphosphate hydrolases"/>
    <property type="match status" value="1"/>
</dbReference>
<evidence type="ECO:0000256" key="10">
    <source>
        <dbReference type="SAM" id="Coils"/>
    </source>
</evidence>
<comment type="function">
    <text evidence="1 9">May be involved in recombinational repair of damaged DNA.</text>
</comment>
<evidence type="ECO:0000256" key="7">
    <source>
        <dbReference type="ARBA" id="ARBA00023204"/>
    </source>
</evidence>
<keyword evidence="5 9" id="KW-0227">DNA damage</keyword>
<dbReference type="eggNOG" id="COG0497">
    <property type="taxonomic scope" value="Bacteria"/>
</dbReference>
<evidence type="ECO:0000256" key="8">
    <source>
        <dbReference type="ARBA" id="ARBA00033408"/>
    </source>
</evidence>
<evidence type="ECO:0000256" key="2">
    <source>
        <dbReference type="ARBA" id="ARBA00009441"/>
    </source>
</evidence>
<feature type="domain" description="RecF/RecN/SMC N-terminal" evidence="11">
    <location>
        <begin position="1"/>
        <end position="518"/>
    </location>
</feature>
<dbReference type="FunFam" id="3.40.50.300:FF:000319">
    <property type="entry name" value="DNA repair protein RecN"/>
    <property type="match status" value="1"/>
</dbReference>
<keyword evidence="10" id="KW-0175">Coiled coil</keyword>
<organism evidence="12 13">
    <name type="scientific">Chlorobium luteolum (strain DSM 273 / BCRC 81028 / 2530)</name>
    <name type="common">Pelodictyon luteolum</name>
    <dbReference type="NCBI Taxonomy" id="319225"/>
    <lineage>
        <taxon>Bacteria</taxon>
        <taxon>Pseudomonadati</taxon>
        <taxon>Chlorobiota</taxon>
        <taxon>Chlorobiia</taxon>
        <taxon>Chlorobiales</taxon>
        <taxon>Chlorobiaceae</taxon>
        <taxon>Chlorobium/Pelodictyon group</taxon>
        <taxon>Pelodictyon</taxon>
    </lineage>
</organism>
<accession>Q3B2G5</accession>
<dbReference type="RefSeq" id="WP_011358338.1">
    <property type="nucleotide sequence ID" value="NC_007512.1"/>
</dbReference>
<dbReference type="GO" id="GO:0006281">
    <property type="term" value="P:DNA repair"/>
    <property type="evidence" value="ECO:0007669"/>
    <property type="project" value="UniProtKB-KW"/>
</dbReference>
<dbReference type="KEGG" id="plt:Plut_1612"/>
<dbReference type="HOGENOM" id="CLU_018297_3_1_10"/>
<dbReference type="Pfam" id="PF02463">
    <property type="entry name" value="SMC_N"/>
    <property type="match status" value="1"/>
</dbReference>
<name>Q3B2G5_CHLL3</name>
<keyword evidence="7 9" id="KW-0234">DNA repair</keyword>
<dbReference type="GO" id="GO:0009432">
    <property type="term" value="P:SOS response"/>
    <property type="evidence" value="ECO:0007669"/>
    <property type="project" value="TreeGrafter"/>
</dbReference>
<feature type="coiled-coil region" evidence="10">
    <location>
        <begin position="159"/>
        <end position="230"/>
    </location>
</feature>
<comment type="similarity">
    <text evidence="2 9">Belongs to the RecN family.</text>
</comment>
<evidence type="ECO:0000259" key="11">
    <source>
        <dbReference type="Pfam" id="PF02463"/>
    </source>
</evidence>
<protein>
    <recommendedName>
        <fullName evidence="3 9">DNA repair protein RecN</fullName>
    </recommendedName>
    <alternativeName>
        <fullName evidence="8 9">Recombination protein N</fullName>
    </alternativeName>
</protein>
<dbReference type="AlphaFoldDB" id="Q3B2G5"/>
<reference evidence="13" key="1">
    <citation type="submission" date="2005-08" db="EMBL/GenBank/DDBJ databases">
        <title>Complete sequence of Pelodictyon luteolum DSM 273.</title>
        <authorList>
            <consortium name="US DOE Joint Genome Institute"/>
            <person name="Copeland A."/>
            <person name="Lucas S."/>
            <person name="Lapidus A."/>
            <person name="Barry K."/>
            <person name="Detter J.C."/>
            <person name="Glavina T."/>
            <person name="Hammon N."/>
            <person name="Israni S."/>
            <person name="Pitluck S."/>
            <person name="Bryant D."/>
            <person name="Schmutz J."/>
            <person name="Larimer F."/>
            <person name="Land M."/>
            <person name="Kyrpides N."/>
            <person name="Ivanova N."/>
            <person name="Richardson P."/>
        </authorList>
    </citation>
    <scope>NUCLEOTIDE SEQUENCE [LARGE SCALE GENOMIC DNA]</scope>
    <source>
        <strain evidence="13">DSM 273 / BCRC 81028 / 2530</strain>
    </source>
</reference>
<proteinExistence type="inferred from homology"/>
<evidence type="ECO:0000256" key="9">
    <source>
        <dbReference type="PIRNR" id="PIRNR003128"/>
    </source>
</evidence>
<evidence type="ECO:0000313" key="12">
    <source>
        <dbReference type="EMBL" id="ABB24466.1"/>
    </source>
</evidence>
<evidence type="ECO:0000256" key="4">
    <source>
        <dbReference type="ARBA" id="ARBA00022741"/>
    </source>
</evidence>
<dbReference type="EMBL" id="CP000096">
    <property type="protein sequence ID" value="ABB24466.1"/>
    <property type="molecule type" value="Genomic_DNA"/>
</dbReference>
<dbReference type="InterPro" id="IPR003395">
    <property type="entry name" value="RecF/RecN/SMC_N"/>
</dbReference>
<keyword evidence="4" id="KW-0547">Nucleotide-binding</keyword>
<dbReference type="InterPro" id="IPR027417">
    <property type="entry name" value="P-loop_NTPase"/>
</dbReference>
<dbReference type="CDD" id="cd03241">
    <property type="entry name" value="ABC_RecN"/>
    <property type="match status" value="2"/>
</dbReference>
<evidence type="ECO:0000313" key="13">
    <source>
        <dbReference type="Proteomes" id="UP000002709"/>
    </source>
</evidence>
<dbReference type="InterPro" id="IPR004604">
    <property type="entry name" value="DNA_recomb/repair_RecN"/>
</dbReference>
<dbReference type="PANTHER" id="PTHR11059">
    <property type="entry name" value="DNA REPAIR PROTEIN RECN"/>
    <property type="match status" value="1"/>
</dbReference>
<dbReference type="Proteomes" id="UP000002709">
    <property type="component" value="Chromosome"/>
</dbReference>
<dbReference type="STRING" id="319225.Plut_1612"/>
<dbReference type="NCBIfam" id="TIGR00634">
    <property type="entry name" value="recN"/>
    <property type="match status" value="1"/>
</dbReference>
<dbReference type="OrthoDB" id="9806954at2"/>
<dbReference type="PIRSF" id="PIRSF003128">
    <property type="entry name" value="RecN"/>
    <property type="match status" value="1"/>
</dbReference>
<dbReference type="GO" id="GO:0006310">
    <property type="term" value="P:DNA recombination"/>
    <property type="evidence" value="ECO:0007669"/>
    <property type="project" value="InterPro"/>
</dbReference>
<gene>
    <name evidence="12" type="ordered locus">Plut_1612</name>
</gene>
<dbReference type="GO" id="GO:0043590">
    <property type="term" value="C:bacterial nucleoid"/>
    <property type="evidence" value="ECO:0007669"/>
    <property type="project" value="TreeGrafter"/>
</dbReference>
<dbReference type="GO" id="GO:0005524">
    <property type="term" value="F:ATP binding"/>
    <property type="evidence" value="ECO:0007669"/>
    <property type="project" value="UniProtKB-KW"/>
</dbReference>
<evidence type="ECO:0000256" key="6">
    <source>
        <dbReference type="ARBA" id="ARBA00022840"/>
    </source>
</evidence>
<dbReference type="Gene3D" id="3.40.50.300">
    <property type="entry name" value="P-loop containing nucleotide triphosphate hydrolases"/>
    <property type="match status" value="2"/>
</dbReference>
<keyword evidence="13" id="KW-1185">Reference proteome</keyword>
<dbReference type="PANTHER" id="PTHR11059:SF0">
    <property type="entry name" value="DNA REPAIR PROTEIN RECN"/>
    <property type="match status" value="1"/>
</dbReference>
<evidence type="ECO:0000256" key="3">
    <source>
        <dbReference type="ARBA" id="ARBA00021315"/>
    </source>
</evidence>
<evidence type="ECO:0000256" key="1">
    <source>
        <dbReference type="ARBA" id="ARBA00003618"/>
    </source>
</evidence>
<keyword evidence="6" id="KW-0067">ATP-binding</keyword>
<sequence length="573" mass="62864">MLHSLYIRNFALIEELSLEFQQGLTVITGETGAGKSILLGALGLVLGDRASSELVRSEAPKAVIEAVFRHDIPASMAPLLESAGIETTEDLILRRELSATGQSRSFINDTPCNAGTLRLAGDLLIDLHGQHEHQMLLNPATHIGMLDDFAGTVADAASCTAMQEALRELRRQCREIRDNAAAMQDKRDLLEFQQRELADLGPGAGESEEIEQEINLLENAEALAEHSEALSVILYEGEGAIYPELGRVLHLIEKLAAVDPRFEPLCLEARNASGIVDELYRFNRSYRSAIDFNPARLESLRERQHKIQRTAKKFGVTPDELPEMLLRIEAILSEEGESGERLKEKETRAEEQKAKLSLAAAALSTRRREAAGRLEETIMQHLTELGIPKAVFMTRFTHEEDPEGEVEVEGKTYKLSGAGYDTVEFMLSANPGEPPRPLAKIASGGEISRIMLAMKSALAGTAELPILIFDEIDTGISGRIAQSVAKKLQNLSRLYQIIAITHLPQIAAMGESHLSVHKTVENGRTTTRVTPLLGDMRREAIASLISGEEVTPISRNLAEELLQAAHSTPSNED</sequence>